<proteinExistence type="predicted"/>
<dbReference type="Proteomes" id="UP000095751">
    <property type="component" value="Unassembled WGS sequence"/>
</dbReference>
<feature type="compositionally biased region" description="Acidic residues" evidence="1">
    <location>
        <begin position="178"/>
        <end position="190"/>
    </location>
</feature>
<dbReference type="EMBL" id="KV784384">
    <property type="protein sequence ID" value="OEU07636.1"/>
    <property type="molecule type" value="Genomic_DNA"/>
</dbReference>
<sequence>MTKLHSNFSSLYSVWRSLICLCMEIFNLSDVSSTVILDNAIIFIVIGILREDPLSPVLNLCGNPIKEKLGEDPIEKAALLSLLESYITVYCLGDKYLYRLDPDIEFALRIKHARRSIVESGGSNRTKGVQKIRSYLPIIYPWSNERERKNATGLYYLVREVEPTLISRRTASSGMNNGDDDNDDSDDGDDSGDKMMMQERSHRNVKL</sequence>
<evidence type="ECO:0000256" key="1">
    <source>
        <dbReference type="SAM" id="MobiDB-lite"/>
    </source>
</evidence>
<keyword evidence="3" id="KW-1185">Reference proteome</keyword>
<dbReference type="KEGG" id="fcy:FRACYDRAFT_250654"/>
<feature type="compositionally biased region" description="Basic and acidic residues" evidence="1">
    <location>
        <begin position="191"/>
        <end position="207"/>
    </location>
</feature>
<reference evidence="2 3" key="1">
    <citation type="submission" date="2016-09" db="EMBL/GenBank/DDBJ databases">
        <title>Extensive genetic diversity and differential bi-allelic expression allows diatom success in the polar Southern Ocean.</title>
        <authorList>
            <consortium name="DOE Joint Genome Institute"/>
            <person name="Mock T."/>
            <person name="Otillar R.P."/>
            <person name="Strauss J."/>
            <person name="Dupont C."/>
            <person name="Frickenhaus S."/>
            <person name="Maumus F."/>
            <person name="Mcmullan M."/>
            <person name="Sanges R."/>
            <person name="Schmutz J."/>
            <person name="Toseland A."/>
            <person name="Valas R."/>
            <person name="Veluchamy A."/>
            <person name="Ward B.J."/>
            <person name="Allen A."/>
            <person name="Barry K."/>
            <person name="Falciatore A."/>
            <person name="Ferrante M."/>
            <person name="Fortunato A.E."/>
            <person name="Gloeckner G."/>
            <person name="Gruber A."/>
            <person name="Hipkin R."/>
            <person name="Janech M."/>
            <person name="Kroth P."/>
            <person name="Leese F."/>
            <person name="Lindquist E."/>
            <person name="Lyon B.R."/>
            <person name="Martin J."/>
            <person name="Mayer C."/>
            <person name="Parker M."/>
            <person name="Quesneville H."/>
            <person name="Raymond J."/>
            <person name="Uhlig C."/>
            <person name="Valentin K.U."/>
            <person name="Worden A.Z."/>
            <person name="Armbrust E.V."/>
            <person name="Bowler C."/>
            <person name="Green B."/>
            <person name="Moulton V."/>
            <person name="Van Oosterhout C."/>
            <person name="Grigoriev I."/>
        </authorList>
    </citation>
    <scope>NUCLEOTIDE SEQUENCE [LARGE SCALE GENOMIC DNA]</scope>
    <source>
        <strain evidence="2 3">CCMP1102</strain>
    </source>
</reference>
<name>A0A1E7EPB9_9STRA</name>
<evidence type="ECO:0000313" key="2">
    <source>
        <dbReference type="EMBL" id="OEU07636.1"/>
    </source>
</evidence>
<gene>
    <name evidence="2" type="ORF">FRACYDRAFT_250654</name>
</gene>
<dbReference type="InParanoid" id="A0A1E7EPB9"/>
<feature type="region of interest" description="Disordered" evidence="1">
    <location>
        <begin position="168"/>
        <end position="207"/>
    </location>
</feature>
<accession>A0A1E7EPB9</accession>
<dbReference type="AlphaFoldDB" id="A0A1E7EPB9"/>
<evidence type="ECO:0000313" key="3">
    <source>
        <dbReference type="Proteomes" id="UP000095751"/>
    </source>
</evidence>
<protein>
    <submittedName>
        <fullName evidence="2">Uncharacterized protein</fullName>
    </submittedName>
</protein>
<organism evidence="2 3">
    <name type="scientific">Fragilariopsis cylindrus CCMP1102</name>
    <dbReference type="NCBI Taxonomy" id="635003"/>
    <lineage>
        <taxon>Eukaryota</taxon>
        <taxon>Sar</taxon>
        <taxon>Stramenopiles</taxon>
        <taxon>Ochrophyta</taxon>
        <taxon>Bacillariophyta</taxon>
        <taxon>Bacillariophyceae</taxon>
        <taxon>Bacillariophycidae</taxon>
        <taxon>Bacillariales</taxon>
        <taxon>Bacillariaceae</taxon>
        <taxon>Fragilariopsis</taxon>
    </lineage>
</organism>